<feature type="transmembrane region" description="Helical" evidence="1">
    <location>
        <begin position="37"/>
        <end position="60"/>
    </location>
</feature>
<dbReference type="RefSeq" id="WP_004618724.1">
    <property type="nucleotide sequence ID" value="NZ_ACXX02000005.1"/>
</dbReference>
<dbReference type="InterPro" id="IPR004843">
    <property type="entry name" value="Calcineurin-like_PHP"/>
</dbReference>
<feature type="transmembrane region" description="Helical" evidence="1">
    <location>
        <begin position="112"/>
        <end position="133"/>
    </location>
</feature>
<dbReference type="PANTHER" id="PTHR31302">
    <property type="entry name" value="TRANSMEMBRANE PROTEIN WITH METALLOPHOSPHOESTERASE DOMAIN-RELATED"/>
    <property type="match status" value="1"/>
</dbReference>
<dbReference type="EMBL" id="ACXX02000005">
    <property type="protein sequence ID" value="EGD47963.1"/>
    <property type="molecule type" value="Genomic_DNA"/>
</dbReference>
<comment type="caution">
    <text evidence="3">The sequence shown here is derived from an EMBL/GenBank/DDBJ whole genome shotgun (WGS) entry which is preliminary data.</text>
</comment>
<sequence length="381" mass="42325">MRLITAGFALLTYAFLNYYIGLRGLKSINTKVPVNKYAYWVIIAVLASAYFVGMIGGKYFPDSLVRTINAVGGYWLAAFVYLVGIVVLMDVFRILGKKLNILPAFLKDRTWLVAAAVVLFVGTVLAVGTYNAVVPRIVSYSVNINKKAGDMEKLKCAMISDVHLGDTIGRERLRTAVEKINSLNPDIAVITGDLIDREIEPVKRANMLEELKGIKTRFGAYVIMGNHEYYSNDVEEINKMYEDSGLVVLRDKYVKINNSFYLVGREDYMADKSGSHREKLSNLLEGVDKSLPVIVLDHQPKSLSEARTEGVDLQLSGHTHGGQFFPISLVTGSIFEEDNGYLKDGKFNLIVSCGYGTWGPTVRIGSRSEVLDITINFPYSS</sequence>
<keyword evidence="1" id="KW-1133">Transmembrane helix</keyword>
<feature type="transmembrane region" description="Helical" evidence="1">
    <location>
        <begin position="6"/>
        <end position="25"/>
    </location>
</feature>
<evidence type="ECO:0000256" key="1">
    <source>
        <dbReference type="SAM" id="Phobius"/>
    </source>
</evidence>
<dbReference type="AlphaFoldDB" id="F1TC48"/>
<accession>F1TC48</accession>
<keyword evidence="1" id="KW-0472">Membrane</keyword>
<dbReference type="InterPro" id="IPR029052">
    <property type="entry name" value="Metallo-depent_PP-like"/>
</dbReference>
<organism evidence="3 4">
    <name type="scientific">Ruminiclostridium papyrosolvens DSM 2782</name>
    <dbReference type="NCBI Taxonomy" id="588581"/>
    <lineage>
        <taxon>Bacteria</taxon>
        <taxon>Bacillati</taxon>
        <taxon>Bacillota</taxon>
        <taxon>Clostridia</taxon>
        <taxon>Eubacteriales</taxon>
        <taxon>Oscillospiraceae</taxon>
        <taxon>Ruminiclostridium</taxon>
    </lineage>
</organism>
<gene>
    <name evidence="3" type="ORF">Cpap_2649</name>
</gene>
<proteinExistence type="predicted"/>
<dbReference type="Pfam" id="PF00149">
    <property type="entry name" value="Metallophos"/>
    <property type="match status" value="1"/>
</dbReference>
<feature type="domain" description="Calcineurin-like phosphoesterase" evidence="2">
    <location>
        <begin position="157"/>
        <end position="321"/>
    </location>
</feature>
<evidence type="ECO:0000259" key="2">
    <source>
        <dbReference type="Pfam" id="PF00149"/>
    </source>
</evidence>
<dbReference type="CDD" id="cd07385">
    <property type="entry name" value="MPP_YkuE_C"/>
    <property type="match status" value="1"/>
</dbReference>
<dbReference type="eggNOG" id="COG1408">
    <property type="taxonomic scope" value="Bacteria"/>
</dbReference>
<name>F1TC48_9FIRM</name>
<dbReference type="Gene3D" id="3.60.21.10">
    <property type="match status" value="1"/>
</dbReference>
<reference evidence="3" key="2">
    <citation type="submission" date="2011-01" db="EMBL/GenBank/DDBJ databases">
        <title>The Non-contiguous Finished genome of Clostridium papyrosolvens.</title>
        <authorList>
            <person name="Lucas S."/>
            <person name="Copeland A."/>
            <person name="Lapidus A."/>
            <person name="Cheng J.-F."/>
            <person name="Goodwin L."/>
            <person name="Pitluck S."/>
            <person name="Misra M."/>
            <person name="Chertkov O."/>
            <person name="Detter J.C."/>
            <person name="Han C."/>
            <person name="Tapia R."/>
            <person name="Land M."/>
            <person name="Hauser L."/>
            <person name="Kyrpides N."/>
            <person name="Ivanova N."/>
            <person name="Pagani I."/>
            <person name="Mouttaki H."/>
            <person name="He Z."/>
            <person name="Zhou J."/>
            <person name="Hemme C.L."/>
            <person name="Woyke T."/>
        </authorList>
    </citation>
    <scope>NUCLEOTIDE SEQUENCE [LARGE SCALE GENOMIC DNA]</scope>
    <source>
        <strain evidence="3">DSM 2782</strain>
    </source>
</reference>
<dbReference type="OrthoDB" id="9780884at2"/>
<dbReference type="GO" id="GO:0016787">
    <property type="term" value="F:hydrolase activity"/>
    <property type="evidence" value="ECO:0007669"/>
    <property type="project" value="InterPro"/>
</dbReference>
<reference evidence="3" key="1">
    <citation type="submission" date="2009-07" db="EMBL/GenBank/DDBJ databases">
        <authorList>
            <consortium name="US DOE Joint Genome Institute (JGI-PGF)"/>
            <person name="Lucas S."/>
            <person name="Copeland A."/>
            <person name="Lapidus A."/>
            <person name="Glavina del Rio T."/>
            <person name="Tice H."/>
            <person name="Bruce D."/>
            <person name="Goodwin L."/>
            <person name="Pitluck S."/>
            <person name="Larimer F."/>
            <person name="Land M.L."/>
            <person name="Mouttaki H."/>
            <person name="He Z."/>
            <person name="Zhou J."/>
            <person name="Hemme C.L."/>
        </authorList>
    </citation>
    <scope>NUCLEOTIDE SEQUENCE</scope>
    <source>
        <strain evidence="3">DSM 2782</strain>
    </source>
</reference>
<dbReference type="PANTHER" id="PTHR31302:SF0">
    <property type="entry name" value="TRANSMEMBRANE PROTEIN WITH METALLOPHOSPHOESTERASE DOMAIN"/>
    <property type="match status" value="1"/>
</dbReference>
<dbReference type="SUPFAM" id="SSF56300">
    <property type="entry name" value="Metallo-dependent phosphatases"/>
    <property type="match status" value="1"/>
</dbReference>
<protein>
    <submittedName>
        <fullName evidence="3">Metallophosphoesterase</fullName>
    </submittedName>
</protein>
<evidence type="ECO:0000313" key="4">
    <source>
        <dbReference type="Proteomes" id="UP000003860"/>
    </source>
</evidence>
<dbReference type="STRING" id="588581.Cpap_2649"/>
<dbReference type="InterPro" id="IPR051158">
    <property type="entry name" value="Metallophosphoesterase_sf"/>
</dbReference>
<evidence type="ECO:0000313" key="3">
    <source>
        <dbReference type="EMBL" id="EGD47963.1"/>
    </source>
</evidence>
<feature type="transmembrane region" description="Helical" evidence="1">
    <location>
        <begin position="72"/>
        <end position="92"/>
    </location>
</feature>
<keyword evidence="1" id="KW-0812">Transmembrane</keyword>
<keyword evidence="4" id="KW-1185">Reference proteome</keyword>
<dbReference type="Proteomes" id="UP000003860">
    <property type="component" value="Unassembled WGS sequence"/>
</dbReference>